<evidence type="ECO:0000313" key="4">
    <source>
        <dbReference type="Proteomes" id="UP001348817"/>
    </source>
</evidence>
<accession>A0AAU9CSP6</accession>
<dbReference type="AlphaFoldDB" id="A0AAU9CSP6"/>
<protein>
    <recommendedName>
        <fullName evidence="5">Peptidoglycan domain protein</fullName>
    </recommendedName>
</protein>
<evidence type="ECO:0000313" key="3">
    <source>
        <dbReference type="EMBL" id="BDD09992.1"/>
    </source>
</evidence>
<gene>
    <name evidence="3" type="ORF">FUAX_24240</name>
</gene>
<feature type="domain" description="TtsA-like Glycoside hydrolase family 108" evidence="1">
    <location>
        <begin position="13"/>
        <end position="105"/>
    </location>
</feature>
<name>A0AAU9CSP6_9BACT</name>
<evidence type="ECO:0000259" key="2">
    <source>
        <dbReference type="Pfam" id="PF09374"/>
    </source>
</evidence>
<dbReference type="Proteomes" id="UP001348817">
    <property type="component" value="Chromosome"/>
</dbReference>
<dbReference type="SUPFAM" id="SSF53955">
    <property type="entry name" value="Lysozyme-like"/>
    <property type="match status" value="1"/>
</dbReference>
<sequence length="193" mass="22225">MGDFKAIHDRLALREGYYAKVSGDAGGETYCGITRKNYPGWPGWETIDKVKKERGDSRLAHNERLEDLDSEAYAFYLRMYKKYSFDKIENASLSELVFDQWVNSGNRAVKQFQQCVNTLAEKDGAPAIADDGVFGPNTAKATNRCDAFDLFEEFRACREDFYKRIAEKRENKKFLKGWLRRLQGIRFVESVAS</sequence>
<feature type="domain" description="Peptidoglycan binding" evidence="2">
    <location>
        <begin position="108"/>
        <end position="182"/>
    </location>
</feature>
<proteinExistence type="predicted"/>
<dbReference type="RefSeq" id="WP_338391574.1">
    <property type="nucleotide sequence ID" value="NZ_AP025314.1"/>
</dbReference>
<evidence type="ECO:0000259" key="1">
    <source>
        <dbReference type="Pfam" id="PF05838"/>
    </source>
</evidence>
<reference evidence="3 4" key="1">
    <citation type="submission" date="2021-12" db="EMBL/GenBank/DDBJ databases">
        <title>Genome sequencing of bacteria with rrn-lacking chromosome and rrn-plasmid.</title>
        <authorList>
            <person name="Anda M."/>
            <person name="Iwasaki W."/>
        </authorList>
    </citation>
    <scope>NUCLEOTIDE SEQUENCE [LARGE SCALE GENOMIC DNA]</scope>
    <source>
        <strain evidence="3 4">DSM 100852</strain>
    </source>
</reference>
<dbReference type="Gene3D" id="1.20.141.10">
    <property type="entry name" value="Chitosanase, subunit A, domain 1"/>
    <property type="match status" value="1"/>
</dbReference>
<dbReference type="InterPro" id="IPR018537">
    <property type="entry name" value="Peptidoglycan-bd_3"/>
</dbReference>
<dbReference type="Pfam" id="PF09374">
    <property type="entry name" value="PG_binding_3"/>
    <property type="match status" value="1"/>
</dbReference>
<dbReference type="InterPro" id="IPR023346">
    <property type="entry name" value="Lysozyme-like_dom_sf"/>
</dbReference>
<dbReference type="Pfam" id="PF05838">
    <property type="entry name" value="Glyco_hydro_108"/>
    <property type="match status" value="1"/>
</dbReference>
<evidence type="ECO:0008006" key="5">
    <source>
        <dbReference type="Google" id="ProtNLM"/>
    </source>
</evidence>
<dbReference type="EMBL" id="AP025314">
    <property type="protein sequence ID" value="BDD09992.1"/>
    <property type="molecule type" value="Genomic_DNA"/>
</dbReference>
<dbReference type="KEGG" id="fax:FUAX_24240"/>
<organism evidence="3 4">
    <name type="scientific">Fulvitalea axinellae</name>
    <dbReference type="NCBI Taxonomy" id="1182444"/>
    <lineage>
        <taxon>Bacteria</taxon>
        <taxon>Pseudomonadati</taxon>
        <taxon>Bacteroidota</taxon>
        <taxon>Cytophagia</taxon>
        <taxon>Cytophagales</taxon>
        <taxon>Persicobacteraceae</taxon>
        <taxon>Fulvitalea</taxon>
    </lineage>
</organism>
<dbReference type="InterPro" id="IPR008565">
    <property type="entry name" value="TtsA-like_GH18_dom"/>
</dbReference>
<keyword evidence="4" id="KW-1185">Reference proteome</keyword>